<dbReference type="PANTHER" id="PTHR45856">
    <property type="entry name" value="ALPHA/BETA-HYDROLASES SUPERFAMILY PROTEIN"/>
    <property type="match status" value="1"/>
</dbReference>
<name>A0A9P6NCG3_9BASI</name>
<evidence type="ECO:0000259" key="7">
    <source>
        <dbReference type="Pfam" id="PF01764"/>
    </source>
</evidence>
<comment type="catalytic activity">
    <reaction evidence="3">
        <text>a diacylglycerol + H2O = a monoacylglycerol + a fatty acid + H(+)</text>
        <dbReference type="Rhea" id="RHEA:32731"/>
        <dbReference type="ChEBI" id="CHEBI:15377"/>
        <dbReference type="ChEBI" id="CHEBI:15378"/>
        <dbReference type="ChEBI" id="CHEBI:17408"/>
        <dbReference type="ChEBI" id="CHEBI:18035"/>
        <dbReference type="ChEBI" id="CHEBI:28868"/>
    </reaction>
</comment>
<keyword evidence="1" id="KW-1015">Disulfide bond</keyword>
<evidence type="ECO:0000256" key="1">
    <source>
        <dbReference type="ARBA" id="ARBA00023157"/>
    </source>
</evidence>
<feature type="domain" description="Fungal lipase-type" evidence="7">
    <location>
        <begin position="302"/>
        <end position="474"/>
    </location>
</feature>
<dbReference type="CDD" id="cd00519">
    <property type="entry name" value="Lipase_3"/>
    <property type="match status" value="1"/>
</dbReference>
<evidence type="ECO:0000256" key="6">
    <source>
        <dbReference type="SAM" id="Phobius"/>
    </source>
</evidence>
<sequence>MSRILKELKTSTEKDNSMSYQSRKKSRTVPYPHPYKDHSTLEFKNMTGEQEKHYYDQSLYPIQKTALTAHSVDLQRSAKRRTSLRYRIQSQPIVALFKSFLTAIYHSSMVLLNNPMAPLTDPANWLYAVAAYTIIYSILSIVNFGLVLIQILGIDRIIMSMSMKHASGYKMFDNQRKTIDSARKNLSGNVEDFLLAPKVRANPDMKTHPASYRRHLEFNVDVAKTILLMSSIVYERDTMFLQKAADYPDSARLYLLKSEESMYRLGHEWGVQFISIADYQNVHGPFTGAFYNLDNEGNPFMVIVFKGTSPGALTEWITDMTFKLGSCGDALGAGYAHDGFYSSLFPSADSGAKIWPYMRIIETIKMVAQLAFEKQVHSTGPKKKLNLFVGGHSLGAGMASLFYARLLESPGDLGEHVTLRDAYCFGTPRACGAILASRVEFNLRKPENLGRTLWRVANRSSSRFIGDMVTRMPPGLADRRADRTNLKEGSLLSYAAIGIPIDLTPNYVAPFYTVGAIPCGFQVKVVKALKEPEHEFEDAKRALTHFWPRDPIEFFNRVTSTLAPMVHDHFPGSYFASLRKMGAQVYDQQDSGMIQSQTPNEPHEVQDNEEDNSRPSKMSPEMGFSKIGHGALPDLTSR</sequence>
<feature type="compositionally biased region" description="Basic and acidic residues" evidence="5">
    <location>
        <begin position="601"/>
        <end position="614"/>
    </location>
</feature>
<dbReference type="Proteomes" id="UP000886653">
    <property type="component" value="Unassembled WGS sequence"/>
</dbReference>
<evidence type="ECO:0000313" key="9">
    <source>
        <dbReference type="Proteomes" id="UP000886653"/>
    </source>
</evidence>
<comment type="catalytic activity">
    <reaction evidence="4">
        <text>a monoacylglycerol + H2O = glycerol + a fatty acid + H(+)</text>
        <dbReference type="Rhea" id="RHEA:15245"/>
        <dbReference type="ChEBI" id="CHEBI:15377"/>
        <dbReference type="ChEBI" id="CHEBI:15378"/>
        <dbReference type="ChEBI" id="CHEBI:17408"/>
        <dbReference type="ChEBI" id="CHEBI:17754"/>
        <dbReference type="ChEBI" id="CHEBI:28868"/>
    </reaction>
</comment>
<protein>
    <recommendedName>
        <fullName evidence="7">Fungal lipase-type domain-containing protein</fullName>
    </recommendedName>
</protein>
<evidence type="ECO:0000313" key="8">
    <source>
        <dbReference type="EMBL" id="KAG0143368.1"/>
    </source>
</evidence>
<feature type="transmembrane region" description="Helical" evidence="6">
    <location>
        <begin position="125"/>
        <end position="154"/>
    </location>
</feature>
<dbReference type="InterPro" id="IPR051218">
    <property type="entry name" value="Sec_MonoDiacylglyc_Lipase"/>
</dbReference>
<dbReference type="InterPro" id="IPR029058">
    <property type="entry name" value="AB_hydrolase_fold"/>
</dbReference>
<dbReference type="AlphaFoldDB" id="A0A9P6NCG3"/>
<keyword evidence="6" id="KW-0812">Transmembrane</keyword>
<dbReference type="SUPFAM" id="SSF53474">
    <property type="entry name" value="alpha/beta-Hydrolases"/>
    <property type="match status" value="1"/>
</dbReference>
<dbReference type="InterPro" id="IPR002921">
    <property type="entry name" value="Fungal_lipase-type"/>
</dbReference>
<organism evidence="8 9">
    <name type="scientific">Cronartium quercuum f. sp. fusiforme G11</name>
    <dbReference type="NCBI Taxonomy" id="708437"/>
    <lineage>
        <taxon>Eukaryota</taxon>
        <taxon>Fungi</taxon>
        <taxon>Dikarya</taxon>
        <taxon>Basidiomycota</taxon>
        <taxon>Pucciniomycotina</taxon>
        <taxon>Pucciniomycetes</taxon>
        <taxon>Pucciniales</taxon>
        <taxon>Coleosporiaceae</taxon>
        <taxon>Cronartium</taxon>
    </lineage>
</organism>
<dbReference type="Gene3D" id="3.40.50.1820">
    <property type="entry name" value="alpha/beta hydrolase"/>
    <property type="match status" value="1"/>
</dbReference>
<reference evidence="8" key="1">
    <citation type="submission" date="2013-11" db="EMBL/GenBank/DDBJ databases">
        <title>Genome sequence of the fusiform rust pathogen reveals effectors for host alternation and coevolution with pine.</title>
        <authorList>
            <consortium name="DOE Joint Genome Institute"/>
            <person name="Smith K."/>
            <person name="Pendleton A."/>
            <person name="Kubisiak T."/>
            <person name="Anderson C."/>
            <person name="Salamov A."/>
            <person name="Aerts A."/>
            <person name="Riley R."/>
            <person name="Clum A."/>
            <person name="Lindquist E."/>
            <person name="Ence D."/>
            <person name="Campbell M."/>
            <person name="Kronenberg Z."/>
            <person name="Feau N."/>
            <person name="Dhillon B."/>
            <person name="Hamelin R."/>
            <person name="Burleigh J."/>
            <person name="Smith J."/>
            <person name="Yandell M."/>
            <person name="Nelson C."/>
            <person name="Grigoriev I."/>
            <person name="Davis J."/>
        </authorList>
    </citation>
    <scope>NUCLEOTIDE SEQUENCE</scope>
    <source>
        <strain evidence="8">G11</strain>
    </source>
</reference>
<dbReference type="GO" id="GO:0006629">
    <property type="term" value="P:lipid metabolic process"/>
    <property type="evidence" value="ECO:0007669"/>
    <property type="project" value="InterPro"/>
</dbReference>
<evidence type="ECO:0000256" key="5">
    <source>
        <dbReference type="SAM" id="MobiDB-lite"/>
    </source>
</evidence>
<accession>A0A9P6NCG3</accession>
<evidence type="ECO:0000256" key="3">
    <source>
        <dbReference type="ARBA" id="ARBA00047591"/>
    </source>
</evidence>
<keyword evidence="6" id="KW-1133">Transmembrane helix</keyword>
<dbReference type="EMBL" id="MU167321">
    <property type="protein sequence ID" value="KAG0143368.1"/>
    <property type="molecule type" value="Genomic_DNA"/>
</dbReference>
<feature type="region of interest" description="Disordered" evidence="5">
    <location>
        <begin position="1"/>
        <end position="34"/>
    </location>
</feature>
<comment type="similarity">
    <text evidence="2">Belongs to the AB hydrolase superfamily. Lipase family. Class 3 subfamily.</text>
</comment>
<feature type="region of interest" description="Disordered" evidence="5">
    <location>
        <begin position="593"/>
        <end position="638"/>
    </location>
</feature>
<feature type="compositionally biased region" description="Basic and acidic residues" evidence="5">
    <location>
        <begin position="1"/>
        <end position="16"/>
    </location>
</feature>
<keyword evidence="9" id="KW-1185">Reference proteome</keyword>
<keyword evidence="6" id="KW-0472">Membrane</keyword>
<evidence type="ECO:0000256" key="2">
    <source>
        <dbReference type="ARBA" id="ARBA00043996"/>
    </source>
</evidence>
<comment type="caution">
    <text evidence="8">The sequence shown here is derived from an EMBL/GenBank/DDBJ whole genome shotgun (WGS) entry which is preliminary data.</text>
</comment>
<dbReference type="Pfam" id="PF01764">
    <property type="entry name" value="Lipase_3"/>
    <property type="match status" value="1"/>
</dbReference>
<evidence type="ECO:0000256" key="4">
    <source>
        <dbReference type="ARBA" id="ARBA00048461"/>
    </source>
</evidence>
<gene>
    <name evidence="8" type="ORF">CROQUDRAFT_48920</name>
</gene>
<proteinExistence type="inferred from homology"/>
<dbReference type="OrthoDB" id="426718at2759"/>
<dbReference type="PANTHER" id="PTHR45856:SF24">
    <property type="entry name" value="FUNGAL LIPASE-LIKE DOMAIN-CONTAINING PROTEIN"/>
    <property type="match status" value="1"/>
</dbReference>